<keyword evidence="1" id="KW-0175">Coiled coil</keyword>
<accession>A0A6L2KEB8</accession>
<evidence type="ECO:0000313" key="2">
    <source>
        <dbReference type="EMBL" id="GEU47801.1"/>
    </source>
</evidence>
<comment type="caution">
    <text evidence="2">The sequence shown here is derived from an EMBL/GenBank/DDBJ whole genome shotgun (WGS) entry which is preliminary data.</text>
</comment>
<reference evidence="2" key="1">
    <citation type="journal article" date="2019" name="Sci. Rep.">
        <title>Draft genome of Tanacetum cinerariifolium, the natural source of mosquito coil.</title>
        <authorList>
            <person name="Yamashiro T."/>
            <person name="Shiraishi A."/>
            <person name="Satake H."/>
            <person name="Nakayama K."/>
        </authorList>
    </citation>
    <scope>NUCLEOTIDE SEQUENCE</scope>
</reference>
<gene>
    <name evidence="2" type="ORF">Tci_019779</name>
</gene>
<sequence>MIELIVEFKNQEIKFCEKIRGLKLTVEFKTKTIECLTNKLEILKKEKEGLDSKLTGFQSASKDIDNLLESQRSDKNKEGLGYSIVHPPPAQVYFPLKKDMSWARLPEFADDTITDYSRPLPTIETDRLTEIKVETVKKLAVKYVEMYKRTSKSSNFRGNQRNWNNLKSQQLGKNFVMQNKACFNCGHPEQLSTKMTEHQQRPFQGRSAARTQPRVPAVNKRFPTVDSKSSTAARCVNTVAPRPNVNNARPKTTQDLMIILTQRVKRLERELKARTSPIKIHKVDRGRSRSVMAWVPKKGQKEAEVQKVKEVVDYILRVEIKFLAMKLEDSEAEHQV</sequence>
<evidence type="ECO:0000256" key="1">
    <source>
        <dbReference type="SAM" id="Coils"/>
    </source>
</evidence>
<protein>
    <submittedName>
        <fullName evidence="2">Retrotransposon Orf1</fullName>
    </submittedName>
</protein>
<dbReference type="EMBL" id="BKCJ010002326">
    <property type="protein sequence ID" value="GEU47801.1"/>
    <property type="molecule type" value="Genomic_DNA"/>
</dbReference>
<feature type="coiled-coil region" evidence="1">
    <location>
        <begin position="26"/>
        <end position="53"/>
    </location>
</feature>
<organism evidence="2">
    <name type="scientific">Tanacetum cinerariifolium</name>
    <name type="common">Dalmatian daisy</name>
    <name type="synonym">Chrysanthemum cinerariifolium</name>
    <dbReference type="NCBI Taxonomy" id="118510"/>
    <lineage>
        <taxon>Eukaryota</taxon>
        <taxon>Viridiplantae</taxon>
        <taxon>Streptophyta</taxon>
        <taxon>Embryophyta</taxon>
        <taxon>Tracheophyta</taxon>
        <taxon>Spermatophyta</taxon>
        <taxon>Magnoliopsida</taxon>
        <taxon>eudicotyledons</taxon>
        <taxon>Gunneridae</taxon>
        <taxon>Pentapetalae</taxon>
        <taxon>asterids</taxon>
        <taxon>campanulids</taxon>
        <taxon>Asterales</taxon>
        <taxon>Asteraceae</taxon>
        <taxon>Asteroideae</taxon>
        <taxon>Anthemideae</taxon>
        <taxon>Anthemidinae</taxon>
        <taxon>Tanacetum</taxon>
    </lineage>
</organism>
<dbReference type="AlphaFoldDB" id="A0A6L2KEB8"/>
<name>A0A6L2KEB8_TANCI</name>
<proteinExistence type="predicted"/>